<proteinExistence type="predicted"/>
<evidence type="ECO:0000313" key="2">
    <source>
        <dbReference type="Proteomes" id="UP000188268"/>
    </source>
</evidence>
<keyword evidence="2" id="KW-1185">Reference proteome</keyword>
<gene>
    <name evidence="1" type="ORF">CCACVL1_28926</name>
</gene>
<evidence type="ECO:0000313" key="1">
    <source>
        <dbReference type="EMBL" id="OMO53039.1"/>
    </source>
</evidence>
<dbReference type="EMBL" id="AWWV01015335">
    <property type="protein sequence ID" value="OMO53039.1"/>
    <property type="molecule type" value="Genomic_DNA"/>
</dbReference>
<dbReference type="Proteomes" id="UP000188268">
    <property type="component" value="Unassembled WGS sequence"/>
</dbReference>
<name>A0A1R3G4M1_COCAP</name>
<comment type="caution">
    <text evidence="1">The sequence shown here is derived from an EMBL/GenBank/DDBJ whole genome shotgun (WGS) entry which is preliminary data.</text>
</comment>
<protein>
    <submittedName>
        <fullName evidence="1">Uncharacterized protein</fullName>
    </submittedName>
</protein>
<dbReference type="STRING" id="210143.A0A1R3G4M1"/>
<reference evidence="1 2" key="1">
    <citation type="submission" date="2013-09" db="EMBL/GenBank/DDBJ databases">
        <title>Corchorus capsularis genome sequencing.</title>
        <authorList>
            <person name="Alam M."/>
            <person name="Haque M.S."/>
            <person name="Islam M.S."/>
            <person name="Emdad E.M."/>
            <person name="Islam M.M."/>
            <person name="Ahmed B."/>
            <person name="Halim A."/>
            <person name="Hossen Q.M.M."/>
            <person name="Hossain M.Z."/>
            <person name="Ahmed R."/>
            <person name="Khan M.M."/>
            <person name="Islam R."/>
            <person name="Rashid M.M."/>
            <person name="Khan S.A."/>
            <person name="Rahman M.S."/>
            <person name="Alam M."/>
        </authorList>
    </citation>
    <scope>NUCLEOTIDE SEQUENCE [LARGE SCALE GENOMIC DNA]</scope>
    <source>
        <strain evidence="2">cv. CVL-1</strain>
        <tissue evidence="1">Whole seedling</tissue>
    </source>
</reference>
<dbReference type="Gramene" id="OMO53039">
    <property type="protein sequence ID" value="OMO53039"/>
    <property type="gene ID" value="CCACVL1_28926"/>
</dbReference>
<organism evidence="1 2">
    <name type="scientific">Corchorus capsularis</name>
    <name type="common">Jute</name>
    <dbReference type="NCBI Taxonomy" id="210143"/>
    <lineage>
        <taxon>Eukaryota</taxon>
        <taxon>Viridiplantae</taxon>
        <taxon>Streptophyta</taxon>
        <taxon>Embryophyta</taxon>
        <taxon>Tracheophyta</taxon>
        <taxon>Spermatophyta</taxon>
        <taxon>Magnoliopsida</taxon>
        <taxon>eudicotyledons</taxon>
        <taxon>Gunneridae</taxon>
        <taxon>Pentapetalae</taxon>
        <taxon>rosids</taxon>
        <taxon>malvids</taxon>
        <taxon>Malvales</taxon>
        <taxon>Malvaceae</taxon>
        <taxon>Grewioideae</taxon>
        <taxon>Apeibeae</taxon>
        <taxon>Corchorus</taxon>
    </lineage>
</organism>
<sequence length="115" mass="12914">MASGPPVTSIPKSYHDQAIIEANDEADLDSNFCVQTGEEFSTEFLRHPGTLRRIAVTKDVEYIQPVQASFSYNQNCQQVYNDLKGIQGLRSSDYSSDVLDFVPGTVKLRVQVLWK</sequence>
<dbReference type="AlphaFoldDB" id="A0A1R3G4M1"/>
<accession>A0A1R3G4M1</accession>
<dbReference type="OrthoDB" id="10282407at2759"/>